<reference evidence="1 2" key="1">
    <citation type="submission" date="2016-10" db="EMBL/GenBank/DDBJ databases">
        <title>Genome sequence of the basidiomycete white-rot fungus Trametes pubescens.</title>
        <authorList>
            <person name="Makela M.R."/>
            <person name="Granchi Z."/>
            <person name="Peng M."/>
            <person name="De Vries R.P."/>
            <person name="Grigoriev I."/>
            <person name="Riley R."/>
            <person name="Hilden K."/>
        </authorList>
    </citation>
    <scope>NUCLEOTIDE SEQUENCE [LARGE SCALE GENOMIC DNA]</scope>
    <source>
        <strain evidence="1 2">FBCC735</strain>
    </source>
</reference>
<organism evidence="1 2">
    <name type="scientific">Trametes pubescens</name>
    <name type="common">White-rot fungus</name>
    <dbReference type="NCBI Taxonomy" id="154538"/>
    <lineage>
        <taxon>Eukaryota</taxon>
        <taxon>Fungi</taxon>
        <taxon>Dikarya</taxon>
        <taxon>Basidiomycota</taxon>
        <taxon>Agaricomycotina</taxon>
        <taxon>Agaricomycetes</taxon>
        <taxon>Polyporales</taxon>
        <taxon>Polyporaceae</taxon>
        <taxon>Trametes</taxon>
    </lineage>
</organism>
<evidence type="ECO:0000313" key="1">
    <source>
        <dbReference type="EMBL" id="OJT14919.1"/>
    </source>
</evidence>
<dbReference type="AlphaFoldDB" id="A0A1M2W4Y5"/>
<dbReference type="PROSITE" id="PS51257">
    <property type="entry name" value="PROKAR_LIPOPROTEIN"/>
    <property type="match status" value="1"/>
</dbReference>
<protein>
    <submittedName>
        <fullName evidence="1">Uncharacterized protein</fullName>
    </submittedName>
</protein>
<gene>
    <name evidence="1" type="ORF">TRAPUB_8525</name>
</gene>
<evidence type="ECO:0000313" key="2">
    <source>
        <dbReference type="Proteomes" id="UP000184267"/>
    </source>
</evidence>
<proteinExistence type="predicted"/>
<sequence length="72" mass="7759">MSWRANVRPVREHLSLPSLPGAGTSCLECGQPPVTSTATPAWASSQEPVAGKDYCVRAWPSHCHLSRNTRSA</sequence>
<comment type="caution">
    <text evidence="1">The sequence shown here is derived from an EMBL/GenBank/DDBJ whole genome shotgun (WGS) entry which is preliminary data.</text>
</comment>
<dbReference type="EMBL" id="MNAD01000218">
    <property type="protein sequence ID" value="OJT14919.1"/>
    <property type="molecule type" value="Genomic_DNA"/>
</dbReference>
<accession>A0A1M2W4Y5</accession>
<keyword evidence="2" id="KW-1185">Reference proteome</keyword>
<name>A0A1M2W4Y5_TRAPU</name>
<dbReference type="Proteomes" id="UP000184267">
    <property type="component" value="Unassembled WGS sequence"/>
</dbReference>